<dbReference type="PROSITE" id="PS01098">
    <property type="entry name" value="LIPASE_GDSL_SER"/>
    <property type="match status" value="1"/>
</dbReference>
<protein>
    <submittedName>
        <fullName evidence="3">SGNH/GDSL hydrolase family protein</fullName>
    </submittedName>
</protein>
<evidence type="ECO:0000256" key="1">
    <source>
        <dbReference type="SAM" id="SignalP"/>
    </source>
</evidence>
<sequence length="222" mass="22533">MTRVLAAAAAAAAVVLVGGCASRAAATRPPPAAAATRLVVIGDSLSTGFATPGDPWTRQARSLFTARGQHVQITNASENGAGYVAPGDNGNVFLDLVNRAVVAQAQIVVVFGSDNDAGQPDVAPAMAQTLQRVRDLAPAATLLVVGAPSVPADPGVDLTGIRDALATATAHVGGHFLDPLSLGWFQGPASQFVADDGEHPNTDGEQYLAQQMVDAVGPLIVR</sequence>
<feature type="domain" description="SGNH hydrolase-type esterase" evidence="2">
    <location>
        <begin position="40"/>
        <end position="206"/>
    </location>
</feature>
<dbReference type="PROSITE" id="PS51257">
    <property type="entry name" value="PROKAR_LIPOPROTEIN"/>
    <property type="match status" value="1"/>
</dbReference>
<keyword evidence="4" id="KW-1185">Reference proteome</keyword>
<accession>A0ABY6P0N7</accession>
<evidence type="ECO:0000313" key="3">
    <source>
        <dbReference type="EMBL" id="UZJ25186.1"/>
    </source>
</evidence>
<keyword evidence="3" id="KW-0378">Hydrolase</keyword>
<organism evidence="3 4">
    <name type="scientific">Rhodococcus antarcticus</name>
    <dbReference type="NCBI Taxonomy" id="2987751"/>
    <lineage>
        <taxon>Bacteria</taxon>
        <taxon>Bacillati</taxon>
        <taxon>Actinomycetota</taxon>
        <taxon>Actinomycetes</taxon>
        <taxon>Mycobacteriales</taxon>
        <taxon>Nocardiaceae</taxon>
        <taxon>Rhodococcus</taxon>
    </lineage>
</organism>
<feature type="signal peptide" evidence="1">
    <location>
        <begin position="1"/>
        <end position="26"/>
    </location>
</feature>
<evidence type="ECO:0000313" key="4">
    <source>
        <dbReference type="Proteomes" id="UP001164965"/>
    </source>
</evidence>
<dbReference type="CDD" id="cd00229">
    <property type="entry name" value="SGNH_hydrolase"/>
    <property type="match status" value="1"/>
</dbReference>
<dbReference type="EMBL" id="CP110615">
    <property type="protein sequence ID" value="UZJ25186.1"/>
    <property type="molecule type" value="Genomic_DNA"/>
</dbReference>
<dbReference type="Proteomes" id="UP001164965">
    <property type="component" value="Chromosome"/>
</dbReference>
<gene>
    <name evidence="3" type="ORF">RHODO2019_01370</name>
</gene>
<keyword evidence="1" id="KW-0732">Signal</keyword>
<feature type="chain" id="PRO_5045622495" evidence="1">
    <location>
        <begin position="27"/>
        <end position="222"/>
    </location>
</feature>
<proteinExistence type="predicted"/>
<dbReference type="GO" id="GO:0016787">
    <property type="term" value="F:hydrolase activity"/>
    <property type="evidence" value="ECO:0007669"/>
    <property type="project" value="UniProtKB-KW"/>
</dbReference>
<evidence type="ECO:0000259" key="2">
    <source>
        <dbReference type="Pfam" id="PF13472"/>
    </source>
</evidence>
<dbReference type="Pfam" id="PF13472">
    <property type="entry name" value="Lipase_GDSL_2"/>
    <property type="match status" value="1"/>
</dbReference>
<dbReference type="InterPro" id="IPR013830">
    <property type="entry name" value="SGNH_hydro"/>
</dbReference>
<dbReference type="Gene3D" id="3.40.50.1110">
    <property type="entry name" value="SGNH hydrolase"/>
    <property type="match status" value="1"/>
</dbReference>
<name>A0ABY6P0N7_9NOCA</name>
<dbReference type="SUPFAM" id="SSF52266">
    <property type="entry name" value="SGNH hydrolase"/>
    <property type="match status" value="1"/>
</dbReference>
<dbReference type="InterPro" id="IPR008265">
    <property type="entry name" value="Lipase_GDSL_AS"/>
</dbReference>
<reference evidence="3" key="1">
    <citation type="submission" date="2022-10" db="EMBL/GenBank/DDBJ databases">
        <title>Rhodococcus sp.75.</title>
        <authorList>
            <person name="Sun M."/>
        </authorList>
    </citation>
    <scope>NUCLEOTIDE SEQUENCE</scope>
    <source>
        <strain evidence="3">75</strain>
    </source>
</reference>
<dbReference type="InterPro" id="IPR036514">
    <property type="entry name" value="SGNH_hydro_sf"/>
</dbReference>
<dbReference type="RefSeq" id="WP_265383292.1">
    <property type="nucleotide sequence ID" value="NZ_CP110615.1"/>
</dbReference>